<keyword evidence="3" id="KW-1185">Reference proteome</keyword>
<organism evidence="2 3">
    <name type="scientific">Ideonella lacteola</name>
    <dbReference type="NCBI Taxonomy" id="2984193"/>
    <lineage>
        <taxon>Bacteria</taxon>
        <taxon>Pseudomonadati</taxon>
        <taxon>Pseudomonadota</taxon>
        <taxon>Betaproteobacteria</taxon>
        <taxon>Burkholderiales</taxon>
        <taxon>Sphaerotilaceae</taxon>
        <taxon>Ideonella</taxon>
    </lineage>
</organism>
<gene>
    <name evidence="2" type="ORF">AACH06_04175</name>
</gene>
<evidence type="ECO:0000313" key="2">
    <source>
        <dbReference type="EMBL" id="MEK8030011.1"/>
    </source>
</evidence>
<dbReference type="Pfam" id="PF10670">
    <property type="entry name" value="DUF4198"/>
    <property type="match status" value="1"/>
</dbReference>
<feature type="signal peptide" evidence="1">
    <location>
        <begin position="1"/>
        <end position="25"/>
    </location>
</feature>
<proteinExistence type="predicted"/>
<sequence>MMLHTMTRTLAGAAVLLLSSQAALAHHPWLLPNQTLLDGKDAAVAIDAAASEDLFEFDTRGLPLDSLVVTGPDGSKIEPRAVNTSSRHRSSFELNLDQPGTYRVASVSQGVMASYKLGNETKRFRGSQQDWDKERPPQAEEVRVTRLSNRIETFVARDKPSDKPFAAVGQGLELIPLDAPVDLSDGDRTRFRLLLDGQPLVDAAISLMRGGNRYRYKMGEQTLRSDGRGEFAVAWTEPGRYWLGVNHSVSADGAATPSQAPQRRFSYSATFEVRPR</sequence>
<dbReference type="Proteomes" id="UP001371218">
    <property type="component" value="Unassembled WGS sequence"/>
</dbReference>
<dbReference type="RefSeq" id="WP_341424371.1">
    <property type="nucleotide sequence ID" value="NZ_JBBUTG010000002.1"/>
</dbReference>
<feature type="chain" id="PRO_5046434819" evidence="1">
    <location>
        <begin position="26"/>
        <end position="276"/>
    </location>
</feature>
<dbReference type="EMBL" id="JBBUTG010000002">
    <property type="protein sequence ID" value="MEK8030011.1"/>
    <property type="molecule type" value="Genomic_DNA"/>
</dbReference>
<reference evidence="2 3" key="1">
    <citation type="submission" date="2024-04" db="EMBL/GenBank/DDBJ databases">
        <title>Novel species of the genus Ideonella isolated from streams.</title>
        <authorList>
            <person name="Lu H."/>
        </authorList>
    </citation>
    <scope>NUCLEOTIDE SEQUENCE [LARGE SCALE GENOMIC DNA]</scope>
    <source>
        <strain evidence="2 3">DXS29W</strain>
    </source>
</reference>
<dbReference type="InterPro" id="IPR019613">
    <property type="entry name" value="DUF4198"/>
</dbReference>
<comment type="caution">
    <text evidence="2">The sequence shown here is derived from an EMBL/GenBank/DDBJ whole genome shotgun (WGS) entry which is preliminary data.</text>
</comment>
<evidence type="ECO:0000256" key="1">
    <source>
        <dbReference type="SAM" id="SignalP"/>
    </source>
</evidence>
<protein>
    <submittedName>
        <fullName evidence="2">DUF4198 domain-containing protein</fullName>
    </submittedName>
</protein>
<keyword evidence="1" id="KW-0732">Signal</keyword>
<accession>A0ABU9BJ77</accession>
<name>A0ABU9BJ77_9BURK</name>
<evidence type="ECO:0000313" key="3">
    <source>
        <dbReference type="Proteomes" id="UP001371218"/>
    </source>
</evidence>